<dbReference type="InterPro" id="IPR001128">
    <property type="entry name" value="Cyt_P450"/>
</dbReference>
<dbReference type="EMBL" id="CM009308">
    <property type="protein sequence ID" value="PNS90721.1"/>
    <property type="molecule type" value="Genomic_DNA"/>
</dbReference>
<dbReference type="GO" id="GO:0004497">
    <property type="term" value="F:monooxygenase activity"/>
    <property type="evidence" value="ECO:0000318"/>
    <property type="project" value="GO_Central"/>
</dbReference>
<evidence type="ECO:0000256" key="2">
    <source>
        <dbReference type="ARBA" id="ARBA00004167"/>
    </source>
</evidence>
<dbReference type="SUPFAM" id="SSF48264">
    <property type="entry name" value="Cytochrome P450"/>
    <property type="match status" value="1"/>
</dbReference>
<sequence>MDLMILFEHPSFESKVSSPTIILVTLLALVAGFYYKLKASKLAGKKLPPGSLGFPLVGESISLVRAQKRDKIDEWMWKRIDKFGPIFKTSIFGTKTVVLTGQAGNRFLFSGGDGISYKQPKTIASILGKYSLFEISGSRHKLIRGAIVGFLKPERIQKIVGEINSLVQQQLSKELDGVDSVKIVPFMKRIAFNITCNIFFGIPDGKEKDTLFEEFSVAVKGCWAVPLDIPGTVFHRAMQARASLCKILSKIIDERKRQMEEGTVDVNENIIYSFLSLRDENDEPLIEEEILDMVLSLIMASHDSTTILLCLLVRLLSRDAEIYNKVLEEQREVIKVKGGSDGKITWNEIQMMKYSWRVAQEVMRFYPPIFGNFRQITKDIEFDGFHIPKGWQVLWVASGTHMDKSIFEDPEKFDPSRFDNSSKTFPPYTYVPFGAGLRICPGADFVRIESMLVIHHFITKYQWKEIIPDEPIIRDPMPYPAMGLPVKFYPRSGDLAIAGNDI</sequence>
<organism evidence="11 12">
    <name type="scientific">Populus trichocarpa</name>
    <name type="common">Western balsam poplar</name>
    <name type="synonym">Populus balsamifera subsp. trichocarpa</name>
    <dbReference type="NCBI Taxonomy" id="3694"/>
    <lineage>
        <taxon>Eukaryota</taxon>
        <taxon>Viridiplantae</taxon>
        <taxon>Streptophyta</taxon>
        <taxon>Embryophyta</taxon>
        <taxon>Tracheophyta</taxon>
        <taxon>Spermatophyta</taxon>
        <taxon>Magnoliopsida</taxon>
        <taxon>eudicotyledons</taxon>
        <taxon>Gunneridae</taxon>
        <taxon>Pentapetalae</taxon>
        <taxon>rosids</taxon>
        <taxon>fabids</taxon>
        <taxon>Malpighiales</taxon>
        <taxon>Salicaceae</taxon>
        <taxon>Saliceae</taxon>
        <taxon>Populus</taxon>
    </lineage>
</organism>
<keyword evidence="9 10" id="KW-0349">Heme</keyword>
<keyword evidence="6" id="KW-1133">Transmembrane helix</keyword>
<evidence type="ECO:0000256" key="4">
    <source>
        <dbReference type="ARBA" id="ARBA00022692"/>
    </source>
</evidence>
<evidence type="ECO:0000256" key="5">
    <source>
        <dbReference type="ARBA" id="ARBA00022723"/>
    </source>
</evidence>
<comment type="cofactor">
    <cofactor evidence="1 9">
        <name>heme</name>
        <dbReference type="ChEBI" id="CHEBI:30413"/>
    </cofactor>
</comment>
<dbReference type="CDD" id="cd11043">
    <property type="entry name" value="CYP90-like"/>
    <property type="match status" value="1"/>
</dbReference>
<dbReference type="PROSITE" id="PS00086">
    <property type="entry name" value="CYTOCHROME_P450"/>
    <property type="match status" value="1"/>
</dbReference>
<dbReference type="PANTHER" id="PTHR24286:SF256">
    <property type="entry name" value="CYTOCHROME P450 FAMILY PROTEIN"/>
    <property type="match status" value="1"/>
</dbReference>
<keyword evidence="6" id="KW-0472">Membrane</keyword>
<dbReference type="FunFam" id="1.10.630.10:FF:000022">
    <property type="entry name" value="Taxadiene 5-alpha hydroxylase"/>
    <property type="match status" value="1"/>
</dbReference>
<dbReference type="InterPro" id="IPR002401">
    <property type="entry name" value="Cyt_P450_E_grp-I"/>
</dbReference>
<dbReference type="GO" id="GO:0016705">
    <property type="term" value="F:oxidoreductase activity, acting on paired donors, with incorporation or reduction of molecular oxygen"/>
    <property type="evidence" value="ECO:0007669"/>
    <property type="project" value="InterPro"/>
</dbReference>
<keyword evidence="10" id="KW-0503">Monooxygenase</keyword>
<gene>
    <name evidence="11" type="ORF">POPTR_019G057900</name>
</gene>
<keyword evidence="7 10" id="KW-0560">Oxidoreductase</keyword>
<reference evidence="11 12" key="1">
    <citation type="journal article" date="2006" name="Science">
        <title>The genome of black cottonwood, Populus trichocarpa (Torr. &amp; Gray).</title>
        <authorList>
            <person name="Tuskan G.A."/>
            <person name="Difazio S."/>
            <person name="Jansson S."/>
            <person name="Bohlmann J."/>
            <person name="Grigoriev I."/>
            <person name="Hellsten U."/>
            <person name="Putnam N."/>
            <person name="Ralph S."/>
            <person name="Rombauts S."/>
            <person name="Salamov A."/>
            <person name="Schein J."/>
            <person name="Sterck L."/>
            <person name="Aerts A."/>
            <person name="Bhalerao R.R."/>
            <person name="Bhalerao R.P."/>
            <person name="Blaudez D."/>
            <person name="Boerjan W."/>
            <person name="Brun A."/>
            <person name="Brunner A."/>
            <person name="Busov V."/>
            <person name="Campbell M."/>
            <person name="Carlson J."/>
            <person name="Chalot M."/>
            <person name="Chapman J."/>
            <person name="Chen G.L."/>
            <person name="Cooper D."/>
            <person name="Coutinho P.M."/>
            <person name="Couturier J."/>
            <person name="Covert S."/>
            <person name="Cronk Q."/>
            <person name="Cunningham R."/>
            <person name="Davis J."/>
            <person name="Degroeve S."/>
            <person name="Dejardin A."/>
            <person name="Depamphilis C."/>
            <person name="Detter J."/>
            <person name="Dirks B."/>
            <person name="Dubchak I."/>
            <person name="Duplessis S."/>
            <person name="Ehlting J."/>
            <person name="Ellis B."/>
            <person name="Gendler K."/>
            <person name="Goodstein D."/>
            <person name="Gribskov M."/>
            <person name="Grimwood J."/>
            <person name="Groover A."/>
            <person name="Gunter L."/>
            <person name="Hamberger B."/>
            <person name="Heinze B."/>
            <person name="Helariutta Y."/>
            <person name="Henrissat B."/>
            <person name="Holligan D."/>
            <person name="Holt R."/>
            <person name="Huang W."/>
            <person name="Islam-Faridi N."/>
            <person name="Jones S."/>
            <person name="Jones-Rhoades M."/>
            <person name="Jorgensen R."/>
            <person name="Joshi C."/>
            <person name="Kangasjarvi J."/>
            <person name="Karlsson J."/>
            <person name="Kelleher C."/>
            <person name="Kirkpatrick R."/>
            <person name="Kirst M."/>
            <person name="Kohler A."/>
            <person name="Kalluri U."/>
            <person name="Larimer F."/>
            <person name="Leebens-Mack J."/>
            <person name="Leple J.C."/>
            <person name="Locascio P."/>
            <person name="Lou Y."/>
            <person name="Lucas S."/>
            <person name="Martin F."/>
            <person name="Montanini B."/>
            <person name="Napoli C."/>
            <person name="Nelson D.R."/>
            <person name="Nelson C."/>
            <person name="Nieminen K."/>
            <person name="Nilsson O."/>
            <person name="Pereda V."/>
            <person name="Peter G."/>
            <person name="Philippe R."/>
            <person name="Pilate G."/>
            <person name="Poliakov A."/>
            <person name="Razumovskaya J."/>
            <person name="Richardson P."/>
            <person name="Rinaldi C."/>
            <person name="Ritland K."/>
            <person name="Rouze P."/>
            <person name="Ryaboy D."/>
            <person name="Schmutz J."/>
            <person name="Schrader J."/>
            <person name="Segerman B."/>
            <person name="Shin H."/>
            <person name="Siddiqui A."/>
            <person name="Sterky F."/>
            <person name="Terry A."/>
            <person name="Tsai C.J."/>
            <person name="Uberbacher E."/>
            <person name="Unneberg P."/>
            <person name="Vahala J."/>
            <person name="Wall K."/>
            <person name="Wessler S."/>
            <person name="Yang G."/>
            <person name="Yin T."/>
            <person name="Douglas C."/>
            <person name="Marra M."/>
            <person name="Sandberg G."/>
            <person name="Van de Peer Y."/>
            <person name="Rokhsar D."/>
        </authorList>
    </citation>
    <scope>NUCLEOTIDE SEQUENCE [LARGE SCALE GENOMIC DNA]</scope>
    <source>
        <strain evidence="12">cv. Nisqually</strain>
    </source>
</reference>
<evidence type="ECO:0000313" key="11">
    <source>
        <dbReference type="EMBL" id="PNS90721.1"/>
    </source>
</evidence>
<dbReference type="GO" id="GO:0016020">
    <property type="term" value="C:membrane"/>
    <property type="evidence" value="ECO:0007669"/>
    <property type="project" value="UniProtKB-SubCell"/>
</dbReference>
<evidence type="ECO:0000256" key="3">
    <source>
        <dbReference type="ARBA" id="ARBA00010617"/>
    </source>
</evidence>
<evidence type="ECO:0000256" key="6">
    <source>
        <dbReference type="ARBA" id="ARBA00022989"/>
    </source>
</evidence>
<dbReference type="InterPro" id="IPR017972">
    <property type="entry name" value="Cyt_P450_CS"/>
</dbReference>
<evidence type="ECO:0000256" key="9">
    <source>
        <dbReference type="PIRSR" id="PIRSR602401-1"/>
    </source>
</evidence>
<dbReference type="PRINTS" id="PR00463">
    <property type="entry name" value="EP450I"/>
</dbReference>
<proteinExistence type="inferred from homology"/>
<keyword evidence="8 9" id="KW-0408">Iron</keyword>
<dbReference type="InterPro" id="IPR036396">
    <property type="entry name" value="Cyt_P450_sf"/>
</dbReference>
<dbReference type="STRING" id="3694.A0A2K1WQC5"/>
<dbReference type="GO" id="GO:0005506">
    <property type="term" value="F:iron ion binding"/>
    <property type="evidence" value="ECO:0007669"/>
    <property type="project" value="InterPro"/>
</dbReference>
<evidence type="ECO:0000256" key="10">
    <source>
        <dbReference type="RuleBase" id="RU000461"/>
    </source>
</evidence>
<dbReference type="GO" id="GO:0020037">
    <property type="term" value="F:heme binding"/>
    <property type="evidence" value="ECO:0007669"/>
    <property type="project" value="InterPro"/>
</dbReference>
<dbReference type="AlphaFoldDB" id="A0A2K1WQC5"/>
<keyword evidence="12" id="KW-1185">Reference proteome</keyword>
<dbReference type="InParanoid" id="A0A2K1WQC5"/>
<dbReference type="PANTHER" id="PTHR24286">
    <property type="entry name" value="CYTOCHROME P450 26"/>
    <property type="match status" value="1"/>
</dbReference>
<comment type="similarity">
    <text evidence="3 10">Belongs to the cytochrome P450 family.</text>
</comment>
<keyword evidence="5 9" id="KW-0479">Metal-binding</keyword>
<dbReference type="Gene3D" id="1.10.630.10">
    <property type="entry name" value="Cytochrome P450"/>
    <property type="match status" value="1"/>
</dbReference>
<evidence type="ECO:0000256" key="7">
    <source>
        <dbReference type="ARBA" id="ARBA00023002"/>
    </source>
</evidence>
<protein>
    <recommendedName>
        <fullName evidence="13">Cytochrome P450</fullName>
    </recommendedName>
</protein>
<evidence type="ECO:0000256" key="1">
    <source>
        <dbReference type="ARBA" id="ARBA00001971"/>
    </source>
</evidence>
<evidence type="ECO:0000256" key="8">
    <source>
        <dbReference type="ARBA" id="ARBA00023004"/>
    </source>
</evidence>
<evidence type="ECO:0000313" key="12">
    <source>
        <dbReference type="Proteomes" id="UP000006729"/>
    </source>
</evidence>
<dbReference type="Pfam" id="PF00067">
    <property type="entry name" value="p450"/>
    <property type="match status" value="1"/>
</dbReference>
<dbReference type="Proteomes" id="UP000006729">
    <property type="component" value="Chromosome 19"/>
</dbReference>
<accession>A0A2K1WQC5</accession>
<comment type="subcellular location">
    <subcellularLocation>
        <location evidence="2">Membrane</location>
        <topology evidence="2">Single-pass membrane protein</topology>
    </subcellularLocation>
</comment>
<feature type="binding site" description="axial binding residue" evidence="9">
    <location>
        <position position="440"/>
    </location>
    <ligand>
        <name>heme</name>
        <dbReference type="ChEBI" id="CHEBI:30413"/>
    </ligand>
    <ligandPart>
        <name>Fe</name>
        <dbReference type="ChEBI" id="CHEBI:18248"/>
    </ligandPart>
</feature>
<name>A0A2K1WQC5_POPTR</name>
<keyword evidence="4" id="KW-0812">Transmembrane</keyword>
<evidence type="ECO:0008006" key="13">
    <source>
        <dbReference type="Google" id="ProtNLM"/>
    </source>
</evidence>